<evidence type="ECO:0000313" key="2">
    <source>
        <dbReference type="EMBL" id="RBP15598.1"/>
    </source>
</evidence>
<name>A0A366FLS6_9HYPH</name>
<dbReference type="RefSeq" id="WP_147262708.1">
    <property type="nucleotide sequence ID" value="NZ_QNRK01000008.1"/>
</dbReference>
<dbReference type="OrthoDB" id="8019390at2"/>
<dbReference type="AlphaFoldDB" id="A0A366FLS6"/>
<dbReference type="EMBL" id="QNRK01000008">
    <property type="protein sequence ID" value="RBP15598.1"/>
    <property type="molecule type" value="Genomic_DNA"/>
</dbReference>
<evidence type="ECO:0000313" key="3">
    <source>
        <dbReference type="Proteomes" id="UP000253529"/>
    </source>
</evidence>
<protein>
    <submittedName>
        <fullName evidence="2">Uncharacterized protein</fullName>
    </submittedName>
</protein>
<organism evidence="2 3">
    <name type="scientific">Roseiarcus fermentans</name>
    <dbReference type="NCBI Taxonomy" id="1473586"/>
    <lineage>
        <taxon>Bacteria</taxon>
        <taxon>Pseudomonadati</taxon>
        <taxon>Pseudomonadota</taxon>
        <taxon>Alphaproteobacteria</taxon>
        <taxon>Hyphomicrobiales</taxon>
        <taxon>Roseiarcaceae</taxon>
        <taxon>Roseiarcus</taxon>
    </lineage>
</organism>
<sequence length="136" mass="14339">MTITRGLGLGALLVVACGHAGATEMDGRLSGAWATSQADCQKLFVRGGGGYTFRQPVDQFAQAAIITPGTVVLPNQTCQVTGATQDNGLTKLEFQCKDSISYTTQSVEIEVKSSSSMIYRPNGDKTLDTALIKCGM</sequence>
<feature type="signal peptide" evidence="1">
    <location>
        <begin position="1"/>
        <end position="22"/>
    </location>
</feature>
<reference evidence="2 3" key="1">
    <citation type="submission" date="2018-06" db="EMBL/GenBank/DDBJ databases">
        <title>Genomic Encyclopedia of Type Strains, Phase IV (KMG-IV): sequencing the most valuable type-strain genomes for metagenomic binning, comparative biology and taxonomic classification.</title>
        <authorList>
            <person name="Goeker M."/>
        </authorList>
    </citation>
    <scope>NUCLEOTIDE SEQUENCE [LARGE SCALE GENOMIC DNA]</scope>
    <source>
        <strain evidence="2 3">DSM 24875</strain>
    </source>
</reference>
<gene>
    <name evidence="2" type="ORF">DFR50_108155</name>
</gene>
<proteinExistence type="predicted"/>
<dbReference type="PROSITE" id="PS51257">
    <property type="entry name" value="PROKAR_LIPOPROTEIN"/>
    <property type="match status" value="1"/>
</dbReference>
<accession>A0A366FLS6</accession>
<keyword evidence="1" id="KW-0732">Signal</keyword>
<evidence type="ECO:0000256" key="1">
    <source>
        <dbReference type="SAM" id="SignalP"/>
    </source>
</evidence>
<feature type="chain" id="PRO_5016629486" evidence="1">
    <location>
        <begin position="23"/>
        <end position="136"/>
    </location>
</feature>
<comment type="caution">
    <text evidence="2">The sequence shown here is derived from an EMBL/GenBank/DDBJ whole genome shotgun (WGS) entry which is preliminary data.</text>
</comment>
<dbReference type="Proteomes" id="UP000253529">
    <property type="component" value="Unassembled WGS sequence"/>
</dbReference>
<keyword evidence="3" id="KW-1185">Reference proteome</keyword>